<keyword evidence="3" id="KW-1003">Cell membrane</keyword>
<feature type="compositionally biased region" description="Polar residues" evidence="10">
    <location>
        <begin position="480"/>
        <end position="489"/>
    </location>
</feature>
<evidence type="ECO:0000256" key="1">
    <source>
        <dbReference type="ARBA" id="ARBA00004651"/>
    </source>
</evidence>
<evidence type="ECO:0000256" key="5">
    <source>
        <dbReference type="ARBA" id="ARBA00022882"/>
    </source>
</evidence>
<evidence type="ECO:0000256" key="7">
    <source>
        <dbReference type="ARBA" id="ARBA00023065"/>
    </source>
</evidence>
<feature type="transmembrane region" description="Helical" evidence="11">
    <location>
        <begin position="219"/>
        <end position="239"/>
    </location>
</feature>
<dbReference type="PANTHER" id="PTHR46480:SF1">
    <property type="entry name" value="VOLTAGE-GATED HYDROGEN CHANNEL 1"/>
    <property type="match status" value="1"/>
</dbReference>
<feature type="transmembrane region" description="Helical" evidence="11">
    <location>
        <begin position="150"/>
        <end position="168"/>
    </location>
</feature>
<reference evidence="12 13" key="1">
    <citation type="journal article" date="2007" name="Science">
        <title>Sea anemone genome reveals ancestral eumetazoan gene repertoire and genomic organization.</title>
        <authorList>
            <person name="Putnam N.H."/>
            <person name="Srivastava M."/>
            <person name="Hellsten U."/>
            <person name="Dirks B."/>
            <person name="Chapman J."/>
            <person name="Salamov A."/>
            <person name="Terry A."/>
            <person name="Shapiro H."/>
            <person name="Lindquist E."/>
            <person name="Kapitonov V.V."/>
            <person name="Jurka J."/>
            <person name="Genikhovich G."/>
            <person name="Grigoriev I.V."/>
            <person name="Lucas S.M."/>
            <person name="Steele R.E."/>
            <person name="Finnerty J.R."/>
            <person name="Technau U."/>
            <person name="Martindale M.Q."/>
            <person name="Rokhsar D.S."/>
        </authorList>
    </citation>
    <scope>NUCLEOTIDE SEQUENCE [LARGE SCALE GENOMIC DNA]</scope>
    <source>
        <strain evidence="13">CH2 X CH6</strain>
    </source>
</reference>
<dbReference type="HOGENOM" id="CLU_461765_0_0_1"/>
<organism evidence="12 13">
    <name type="scientific">Nematostella vectensis</name>
    <name type="common">Starlet sea anemone</name>
    <dbReference type="NCBI Taxonomy" id="45351"/>
    <lineage>
        <taxon>Eukaryota</taxon>
        <taxon>Metazoa</taxon>
        <taxon>Cnidaria</taxon>
        <taxon>Anthozoa</taxon>
        <taxon>Hexacorallia</taxon>
        <taxon>Actiniaria</taxon>
        <taxon>Edwardsiidae</taxon>
        <taxon>Nematostella</taxon>
    </lineage>
</organism>
<accession>A7S6K8</accession>
<dbReference type="InParanoid" id="A7S6K8"/>
<dbReference type="InterPro" id="IPR031846">
    <property type="entry name" value="Hvcn1"/>
</dbReference>
<feature type="compositionally biased region" description="Basic and acidic residues" evidence="10">
    <location>
        <begin position="490"/>
        <end position="499"/>
    </location>
</feature>
<keyword evidence="6 11" id="KW-1133">Transmembrane helix</keyword>
<feature type="transmembrane region" description="Helical" evidence="11">
    <location>
        <begin position="289"/>
        <end position="313"/>
    </location>
</feature>
<keyword evidence="2" id="KW-0813">Transport</keyword>
<feature type="transmembrane region" description="Helical" evidence="11">
    <location>
        <begin position="334"/>
        <end position="357"/>
    </location>
</feature>
<dbReference type="GO" id="GO:0030171">
    <property type="term" value="F:voltage-gated proton channel activity"/>
    <property type="evidence" value="ECO:0000318"/>
    <property type="project" value="GO_Central"/>
</dbReference>
<proteinExistence type="predicted"/>
<keyword evidence="7" id="KW-0406">Ion transport</keyword>
<dbReference type="Gene3D" id="1.20.120.350">
    <property type="entry name" value="Voltage-gated potassium channels. Chain C"/>
    <property type="match status" value="1"/>
</dbReference>
<dbReference type="GO" id="GO:0034702">
    <property type="term" value="C:monoatomic ion channel complex"/>
    <property type="evidence" value="ECO:0007669"/>
    <property type="project" value="UniProtKB-KW"/>
</dbReference>
<name>A7S6K8_NEMVE</name>
<feature type="compositionally biased region" description="Polar residues" evidence="10">
    <location>
        <begin position="500"/>
        <end position="515"/>
    </location>
</feature>
<feature type="transmembrane region" description="Helical" evidence="11">
    <location>
        <begin position="442"/>
        <end position="460"/>
    </location>
</feature>
<feature type="compositionally biased region" description="Basic and acidic residues" evidence="10">
    <location>
        <begin position="1"/>
        <end position="13"/>
    </location>
</feature>
<dbReference type="PANTHER" id="PTHR46480">
    <property type="entry name" value="F20B24.22"/>
    <property type="match status" value="1"/>
</dbReference>
<feature type="region of interest" description="Disordered" evidence="10">
    <location>
        <begin position="1"/>
        <end position="36"/>
    </location>
</feature>
<evidence type="ECO:0000256" key="8">
    <source>
        <dbReference type="ARBA" id="ARBA00023136"/>
    </source>
</evidence>
<feature type="region of interest" description="Disordered" evidence="10">
    <location>
        <begin position="476"/>
        <end position="526"/>
    </location>
</feature>
<comment type="subcellular location">
    <subcellularLocation>
        <location evidence="1">Cell membrane</location>
        <topology evidence="1">Multi-pass membrane protein</topology>
    </subcellularLocation>
</comment>
<gene>
    <name evidence="12" type="ORF">NEMVEDRAFT_v1g243220</name>
</gene>
<evidence type="ECO:0000256" key="3">
    <source>
        <dbReference type="ARBA" id="ARBA00022475"/>
    </source>
</evidence>
<keyword evidence="8 11" id="KW-0472">Membrane</keyword>
<evidence type="ECO:0000256" key="9">
    <source>
        <dbReference type="ARBA" id="ARBA00023303"/>
    </source>
</evidence>
<evidence type="ECO:0000256" key="11">
    <source>
        <dbReference type="SAM" id="Phobius"/>
    </source>
</evidence>
<keyword evidence="5" id="KW-0851">Voltage-gated channel</keyword>
<evidence type="ECO:0000256" key="10">
    <source>
        <dbReference type="SAM" id="MobiDB-lite"/>
    </source>
</evidence>
<dbReference type="GO" id="GO:0005886">
    <property type="term" value="C:plasma membrane"/>
    <property type="evidence" value="ECO:0000318"/>
    <property type="project" value="GO_Central"/>
</dbReference>
<dbReference type="SUPFAM" id="SSF81321">
    <property type="entry name" value="Family A G protein-coupled receptor-like"/>
    <property type="match status" value="1"/>
</dbReference>
<keyword evidence="9" id="KW-0407">Ion channel</keyword>
<keyword evidence="4 11" id="KW-0812">Transmembrane</keyword>
<protein>
    <submittedName>
        <fullName evidence="12">Uncharacterized protein</fullName>
    </submittedName>
</protein>
<evidence type="ECO:0000256" key="4">
    <source>
        <dbReference type="ARBA" id="ARBA00022692"/>
    </source>
</evidence>
<sequence length="591" mass="67647">MNRNSDKKFDSRQYSDGSFIDESATTINDTPVHTPDGEELFSTDYVENLVESFWTRVDDKIDKAFHERDANKTTQEEIHQTKKEEEKNEKLALDRCTQYSKFNYLFFLVFKFILRIWSLLKSKICNGFECCWSATREVLIPLLFHRNSHLSLVILIVLDVGLIALVLLEDYGAIDGRGNESSFYIFQWICFGVLFFYLLEVCLKILALGKEIFTDKLELFDCILVIFYFIAEAALTNAFRCVLRSNVVVDDICPNNAIVQQIVTGSKYESFQFARLFVNLFLRFVGRDLAIPVFTIHLFFSMLNIFSLTIQMLDKLCAIHWGLQYGARKSKGKAVKGITFVWTLSLLIAVVGLAGIWDVDLEDRPVHEYSPVHFDRRGRKRCLTKDLSKANHLESARKRNEIAAVKTIGLSQVVYFASYPYCAILFGPRTTLSARTPGLDFLRSYLFLPTVLLTQLIYACRTARFRRAIEHFRQDPFGKNDTSSTQGTGRETRSTEKNNHNALSYRSDGRGNSSVRPKLKEDSRKHKIAEGTALKVHNLGFVAEAEYEECTEKANMNGTLGVLKKKIAYCTNQVSSNLQMPSGRARRHCFL</sequence>
<evidence type="ECO:0000256" key="2">
    <source>
        <dbReference type="ARBA" id="ARBA00022448"/>
    </source>
</evidence>
<feature type="transmembrane region" description="Helical" evidence="11">
    <location>
        <begin position="102"/>
        <end position="120"/>
    </location>
</feature>
<evidence type="ECO:0000313" key="12">
    <source>
        <dbReference type="EMBL" id="EDO40637.1"/>
    </source>
</evidence>
<dbReference type="AlphaFoldDB" id="A7S6K8"/>
<dbReference type="InterPro" id="IPR027359">
    <property type="entry name" value="Volt_channel_dom_sf"/>
</dbReference>
<dbReference type="GO" id="GO:1902600">
    <property type="term" value="P:proton transmembrane transport"/>
    <property type="evidence" value="ECO:0000318"/>
    <property type="project" value="GO_Central"/>
</dbReference>
<evidence type="ECO:0000256" key="6">
    <source>
        <dbReference type="ARBA" id="ARBA00022989"/>
    </source>
</evidence>
<feature type="transmembrane region" description="Helical" evidence="11">
    <location>
        <begin position="183"/>
        <end position="207"/>
    </location>
</feature>
<keyword evidence="13" id="KW-1185">Reference proteome</keyword>
<dbReference type="EMBL" id="DS469588">
    <property type="protein sequence ID" value="EDO40637.1"/>
    <property type="molecule type" value="Genomic_DNA"/>
</dbReference>
<dbReference type="Proteomes" id="UP000001593">
    <property type="component" value="Unassembled WGS sequence"/>
</dbReference>
<evidence type="ECO:0000313" key="13">
    <source>
        <dbReference type="Proteomes" id="UP000001593"/>
    </source>
</evidence>